<protein>
    <recommendedName>
        <fullName evidence="3">Lipoprotein</fullName>
    </recommendedName>
</protein>
<name>A0A1H2SGB0_9PSED</name>
<reference evidence="2" key="1">
    <citation type="submission" date="2016-10" db="EMBL/GenBank/DDBJ databases">
        <authorList>
            <person name="Varghese N."/>
            <person name="Submissions S."/>
        </authorList>
    </citation>
    <scope>NUCLEOTIDE SEQUENCE [LARGE SCALE GENOMIC DNA]</scope>
    <source>
        <strain evidence="2">NRRL B-59562</strain>
    </source>
</reference>
<evidence type="ECO:0008006" key="3">
    <source>
        <dbReference type="Google" id="ProtNLM"/>
    </source>
</evidence>
<dbReference type="OrthoDB" id="6997359at2"/>
<dbReference type="RefSeq" id="WP_090224556.1">
    <property type="nucleotide sequence ID" value="NZ_FNNU01000001.1"/>
</dbReference>
<dbReference type="STRING" id="1007099.SAMN05216287_0648"/>
<sequence>MRAALLCLSLLTLHGCSLWMPRPDPNQAWVDLDAKGVPPLALEVDDKPLEDDRYFQVEPGSHALTVRYRFEVSAANTGHDQPLQRDCRLTLKYDDFDAGGRYRLEAGEWGFRPWVKLYDQQNQLLGRGQEQRCGGV</sequence>
<dbReference type="Proteomes" id="UP000243778">
    <property type="component" value="Unassembled WGS sequence"/>
</dbReference>
<dbReference type="AlphaFoldDB" id="A0A1H2SGB0"/>
<gene>
    <name evidence="1" type="ORF">SAMN05216287_0648</name>
</gene>
<proteinExistence type="predicted"/>
<accession>A0A1H2SGB0</accession>
<dbReference type="EMBL" id="FNNU01000001">
    <property type="protein sequence ID" value="SDW30660.1"/>
    <property type="molecule type" value="Genomic_DNA"/>
</dbReference>
<evidence type="ECO:0000313" key="2">
    <source>
        <dbReference type="Proteomes" id="UP000243778"/>
    </source>
</evidence>
<organism evidence="1 2">
    <name type="scientific">Pseudomonas kuykendallii</name>
    <dbReference type="NCBI Taxonomy" id="1007099"/>
    <lineage>
        <taxon>Bacteria</taxon>
        <taxon>Pseudomonadati</taxon>
        <taxon>Pseudomonadota</taxon>
        <taxon>Gammaproteobacteria</taxon>
        <taxon>Pseudomonadales</taxon>
        <taxon>Pseudomonadaceae</taxon>
        <taxon>Pseudomonas</taxon>
    </lineage>
</organism>
<keyword evidence="2" id="KW-1185">Reference proteome</keyword>
<evidence type="ECO:0000313" key="1">
    <source>
        <dbReference type="EMBL" id="SDW30660.1"/>
    </source>
</evidence>